<protein>
    <submittedName>
        <fullName evidence="1">Uncharacterized protein</fullName>
    </submittedName>
</protein>
<evidence type="ECO:0000313" key="1">
    <source>
        <dbReference type="EMBL" id="CAB9507198.1"/>
    </source>
</evidence>
<keyword evidence="2" id="KW-1185">Reference proteome</keyword>
<comment type="caution">
    <text evidence="1">The sequence shown here is derived from an EMBL/GenBank/DDBJ whole genome shotgun (WGS) entry which is preliminary data.</text>
</comment>
<sequence length="234" mass="25825">MSYSADYGYTAADDDTRARFSSDPQVKADWARIRALNSRCHEILRLAKQYDTEALERLLGSGEAGLATVYERFEFTAWLDPGGAFVAKNVTVFQAALLQPEEFGPLQSDGSISGIHTGKCFLTLLRLLVLEDKKSILLHQDATGKTVLHMAAFTGSNNSHIIQLIQDTLATEPGLQKELWKKKDKRGKTALAYARCEHDKRLLSAHKNDNAEDAITAVAEEAILEDKSGTCILL</sequence>
<name>A0A9N8DQD1_9STRA</name>
<accession>A0A9N8DQD1</accession>
<dbReference type="AlphaFoldDB" id="A0A9N8DQD1"/>
<dbReference type="Proteomes" id="UP001153069">
    <property type="component" value="Unassembled WGS sequence"/>
</dbReference>
<dbReference type="EMBL" id="CAICTM010000295">
    <property type="protein sequence ID" value="CAB9507198.1"/>
    <property type="molecule type" value="Genomic_DNA"/>
</dbReference>
<proteinExistence type="predicted"/>
<organism evidence="1 2">
    <name type="scientific">Seminavis robusta</name>
    <dbReference type="NCBI Taxonomy" id="568900"/>
    <lineage>
        <taxon>Eukaryota</taxon>
        <taxon>Sar</taxon>
        <taxon>Stramenopiles</taxon>
        <taxon>Ochrophyta</taxon>
        <taxon>Bacillariophyta</taxon>
        <taxon>Bacillariophyceae</taxon>
        <taxon>Bacillariophycidae</taxon>
        <taxon>Naviculales</taxon>
        <taxon>Naviculaceae</taxon>
        <taxon>Seminavis</taxon>
    </lineage>
</organism>
<evidence type="ECO:0000313" key="2">
    <source>
        <dbReference type="Proteomes" id="UP001153069"/>
    </source>
</evidence>
<dbReference type="InterPro" id="IPR036770">
    <property type="entry name" value="Ankyrin_rpt-contain_sf"/>
</dbReference>
<dbReference type="Gene3D" id="1.25.40.20">
    <property type="entry name" value="Ankyrin repeat-containing domain"/>
    <property type="match status" value="1"/>
</dbReference>
<gene>
    <name evidence="1" type="ORF">SEMRO_296_G110760.1</name>
</gene>
<reference evidence="1" key="1">
    <citation type="submission" date="2020-06" db="EMBL/GenBank/DDBJ databases">
        <authorList>
            <consortium name="Plant Systems Biology data submission"/>
        </authorList>
    </citation>
    <scope>NUCLEOTIDE SEQUENCE</scope>
    <source>
        <strain evidence="1">D6</strain>
    </source>
</reference>